<evidence type="ECO:0000256" key="1">
    <source>
        <dbReference type="SAM" id="Phobius"/>
    </source>
</evidence>
<feature type="transmembrane region" description="Helical" evidence="1">
    <location>
        <begin position="65"/>
        <end position="81"/>
    </location>
</feature>
<evidence type="ECO:0000313" key="3">
    <source>
        <dbReference type="Proteomes" id="UP000323300"/>
    </source>
</evidence>
<keyword evidence="3" id="KW-1185">Reference proteome</keyword>
<name>A0A1I4FCJ1_9HYPH</name>
<keyword evidence="1" id="KW-0472">Membrane</keyword>
<feature type="transmembrane region" description="Helical" evidence="1">
    <location>
        <begin position="93"/>
        <end position="115"/>
    </location>
</feature>
<feature type="transmembrane region" description="Helical" evidence="1">
    <location>
        <begin position="12"/>
        <end position="29"/>
    </location>
</feature>
<reference evidence="2 3" key="1">
    <citation type="submission" date="2016-10" db="EMBL/GenBank/DDBJ databases">
        <authorList>
            <person name="Varghese N."/>
            <person name="Submissions S."/>
        </authorList>
    </citation>
    <scope>NUCLEOTIDE SEQUENCE [LARGE SCALE GENOMIC DNA]</scope>
    <source>
        <strain evidence="2 3">DSM 21822</strain>
    </source>
</reference>
<organism evidence="2 3">
    <name type="scientific">Neomesorhizobium albiziae</name>
    <dbReference type="NCBI Taxonomy" id="335020"/>
    <lineage>
        <taxon>Bacteria</taxon>
        <taxon>Pseudomonadati</taxon>
        <taxon>Pseudomonadota</taxon>
        <taxon>Alphaproteobacteria</taxon>
        <taxon>Hyphomicrobiales</taxon>
        <taxon>Phyllobacteriaceae</taxon>
        <taxon>Neomesorhizobium</taxon>
    </lineage>
</organism>
<proteinExistence type="predicted"/>
<gene>
    <name evidence="2" type="ORF">SAMN04488498_1398</name>
</gene>
<dbReference type="EMBL" id="FOSL01000039">
    <property type="protein sequence ID" value="SFL14121.1"/>
    <property type="molecule type" value="Genomic_DNA"/>
</dbReference>
<keyword evidence="1" id="KW-0812">Transmembrane</keyword>
<sequence>MSSRRGRTIKILFMAVLLLIPFMNGLQQWEKRGDIRDFLNRKSSGLTREYAFGASNEPAFAEPNFMHNLTISLQYLFGFLWKILGFDWNHTRYVVGGLVAATVLSSFLFVVMLGLA</sequence>
<dbReference type="Proteomes" id="UP000323300">
    <property type="component" value="Unassembled WGS sequence"/>
</dbReference>
<evidence type="ECO:0000313" key="2">
    <source>
        <dbReference type="EMBL" id="SFL14121.1"/>
    </source>
</evidence>
<accession>A0A1I4FCJ1</accession>
<keyword evidence="1" id="KW-1133">Transmembrane helix</keyword>
<protein>
    <submittedName>
        <fullName evidence="2">Uncharacterized protein</fullName>
    </submittedName>
</protein>
<dbReference type="AlphaFoldDB" id="A0A1I4FCJ1"/>